<evidence type="ECO:0000313" key="3">
    <source>
        <dbReference type="Proteomes" id="UP001178281"/>
    </source>
</evidence>
<dbReference type="Pfam" id="PF18495">
    <property type="entry name" value="VbhA"/>
    <property type="match status" value="1"/>
</dbReference>
<dbReference type="Gene3D" id="1.10.8.1050">
    <property type="entry name" value="Antitoxin VbhA-like"/>
    <property type="match status" value="1"/>
</dbReference>
<dbReference type="EMBL" id="JAUTIX010000003">
    <property type="protein sequence ID" value="MDP0398067.1"/>
    <property type="molecule type" value="Genomic_DNA"/>
</dbReference>
<dbReference type="RefSeq" id="WP_220657968.1">
    <property type="nucleotide sequence ID" value="NZ_BAAAII010000004.1"/>
</dbReference>
<dbReference type="Proteomes" id="UP001178281">
    <property type="component" value="Unassembled WGS sequence"/>
</dbReference>
<dbReference type="CDD" id="cd11586">
    <property type="entry name" value="VbhA_like"/>
    <property type="match status" value="1"/>
</dbReference>
<dbReference type="InterPro" id="IPR043038">
    <property type="entry name" value="VbhA_sf"/>
</dbReference>
<dbReference type="InterPro" id="IPR041535">
    <property type="entry name" value="VbhA"/>
</dbReference>
<protein>
    <submittedName>
        <fullName evidence="2">Antitoxin VbhA family protein</fullName>
    </submittedName>
</protein>
<evidence type="ECO:0000259" key="1">
    <source>
        <dbReference type="Pfam" id="PF18495"/>
    </source>
</evidence>
<evidence type="ECO:0000313" key="2">
    <source>
        <dbReference type="EMBL" id="MDP0398067.1"/>
    </source>
</evidence>
<proteinExistence type="predicted"/>
<dbReference type="AlphaFoldDB" id="A0AA90NCV7"/>
<sequence>MTDIERTRRRVKAIRSIRRSTELEGAESTVATRADQVAYARGTIDVAELGERVRRRYNVQ</sequence>
<comment type="caution">
    <text evidence="2">The sequence shown here is derived from an EMBL/GenBank/DDBJ whole genome shotgun (WGS) entry which is preliminary data.</text>
</comment>
<keyword evidence="3" id="KW-1185">Reference proteome</keyword>
<reference evidence="2" key="1">
    <citation type="submission" date="2023-08" db="EMBL/GenBank/DDBJ databases">
        <title>The draft genome of Tsukamurella strandjordii strain 050030.</title>
        <authorList>
            <person name="Zhao F."/>
            <person name="Feng Y."/>
            <person name="Zong Z."/>
        </authorList>
    </citation>
    <scope>NUCLEOTIDE SEQUENCE</scope>
    <source>
        <strain evidence="2">050030</strain>
    </source>
</reference>
<name>A0AA90NCV7_9ACTN</name>
<organism evidence="2 3">
    <name type="scientific">Tsukamurella strandjordii</name>
    <dbReference type="NCBI Taxonomy" id="147577"/>
    <lineage>
        <taxon>Bacteria</taxon>
        <taxon>Bacillati</taxon>
        <taxon>Actinomycetota</taxon>
        <taxon>Actinomycetes</taxon>
        <taxon>Mycobacteriales</taxon>
        <taxon>Tsukamurellaceae</taxon>
        <taxon>Tsukamurella</taxon>
    </lineage>
</organism>
<dbReference type="InterPro" id="IPR033788">
    <property type="entry name" value="VbhA-like"/>
</dbReference>
<accession>A0AA90NCV7</accession>
<feature type="domain" description="Antitoxin VbhA" evidence="1">
    <location>
        <begin position="10"/>
        <end position="56"/>
    </location>
</feature>
<gene>
    <name evidence="2" type="ORF">Q7X28_09025</name>
</gene>